<keyword evidence="2" id="KW-1133">Transmembrane helix</keyword>
<feature type="region of interest" description="Disordered" evidence="1">
    <location>
        <begin position="148"/>
        <end position="169"/>
    </location>
</feature>
<dbReference type="InterPro" id="IPR029052">
    <property type="entry name" value="Metallo-depent_PP-like"/>
</dbReference>
<keyword evidence="2" id="KW-0812">Transmembrane</keyword>
<dbReference type="GO" id="GO:0006798">
    <property type="term" value="P:polyphosphate catabolic process"/>
    <property type="evidence" value="ECO:0007669"/>
    <property type="project" value="TreeGrafter"/>
</dbReference>
<dbReference type="PANTHER" id="PTHR42850:SF4">
    <property type="entry name" value="ZINC-DEPENDENT ENDOPOLYPHOSPHATASE"/>
    <property type="match status" value="1"/>
</dbReference>
<evidence type="ECO:0000259" key="3">
    <source>
        <dbReference type="Pfam" id="PF00149"/>
    </source>
</evidence>
<feature type="region of interest" description="Disordered" evidence="1">
    <location>
        <begin position="474"/>
        <end position="502"/>
    </location>
</feature>
<dbReference type="AlphaFoldDB" id="A0A2G8SPH3"/>
<dbReference type="GO" id="GO:0000298">
    <property type="term" value="F:endopolyphosphatase activity"/>
    <property type="evidence" value="ECO:0007669"/>
    <property type="project" value="TreeGrafter"/>
</dbReference>
<dbReference type="EMBL" id="AYKW01000003">
    <property type="protein sequence ID" value="PIL35664.1"/>
    <property type="molecule type" value="Genomic_DNA"/>
</dbReference>
<proteinExistence type="predicted"/>
<feature type="region of interest" description="Disordered" evidence="1">
    <location>
        <begin position="351"/>
        <end position="383"/>
    </location>
</feature>
<dbReference type="STRING" id="1077348.A0A2G8SPH3"/>
<evidence type="ECO:0000313" key="5">
    <source>
        <dbReference type="Proteomes" id="UP000230002"/>
    </source>
</evidence>
<keyword evidence="5" id="KW-1185">Reference proteome</keyword>
<accession>A0A2G8SPH3</accession>
<dbReference type="GO" id="GO:0016791">
    <property type="term" value="F:phosphatase activity"/>
    <property type="evidence" value="ECO:0007669"/>
    <property type="project" value="TreeGrafter"/>
</dbReference>
<feature type="transmembrane region" description="Helical" evidence="2">
    <location>
        <begin position="12"/>
        <end position="30"/>
    </location>
</feature>
<name>A0A2G8SPH3_9APHY</name>
<feature type="compositionally biased region" description="Polar residues" evidence="1">
    <location>
        <begin position="152"/>
        <end position="163"/>
    </location>
</feature>
<dbReference type="Proteomes" id="UP000230002">
    <property type="component" value="Unassembled WGS sequence"/>
</dbReference>
<dbReference type="Pfam" id="PF00149">
    <property type="entry name" value="Metallophos"/>
    <property type="match status" value="1"/>
</dbReference>
<feature type="compositionally biased region" description="Acidic residues" evidence="1">
    <location>
        <begin position="558"/>
        <end position="581"/>
    </location>
</feature>
<dbReference type="OrthoDB" id="10267127at2759"/>
<keyword evidence="2" id="KW-0472">Membrane</keyword>
<dbReference type="Gene3D" id="3.60.21.10">
    <property type="match status" value="1"/>
</dbReference>
<feature type="compositionally biased region" description="Acidic residues" evidence="1">
    <location>
        <begin position="367"/>
        <end position="379"/>
    </location>
</feature>
<organism evidence="4 5">
    <name type="scientific">Ganoderma sinense ZZ0214-1</name>
    <dbReference type="NCBI Taxonomy" id="1077348"/>
    <lineage>
        <taxon>Eukaryota</taxon>
        <taxon>Fungi</taxon>
        <taxon>Dikarya</taxon>
        <taxon>Basidiomycota</taxon>
        <taxon>Agaricomycotina</taxon>
        <taxon>Agaricomycetes</taxon>
        <taxon>Polyporales</taxon>
        <taxon>Polyporaceae</taxon>
        <taxon>Ganoderma</taxon>
    </lineage>
</organism>
<evidence type="ECO:0000313" key="4">
    <source>
        <dbReference type="EMBL" id="PIL35664.1"/>
    </source>
</evidence>
<dbReference type="SUPFAM" id="SSF56300">
    <property type="entry name" value="Metallo-dependent phosphatases"/>
    <property type="match status" value="1"/>
</dbReference>
<comment type="caution">
    <text evidence="4">The sequence shown here is derived from an EMBL/GenBank/DDBJ whole genome shotgun (WGS) entry which is preliminary data.</text>
</comment>
<dbReference type="InterPro" id="IPR050126">
    <property type="entry name" value="Ap4A_hydrolase"/>
</dbReference>
<dbReference type="InterPro" id="IPR004843">
    <property type="entry name" value="Calcineurin-like_PHP"/>
</dbReference>
<evidence type="ECO:0000256" key="1">
    <source>
        <dbReference type="SAM" id="MobiDB-lite"/>
    </source>
</evidence>
<dbReference type="GO" id="GO:0005737">
    <property type="term" value="C:cytoplasm"/>
    <property type="evidence" value="ECO:0007669"/>
    <property type="project" value="TreeGrafter"/>
</dbReference>
<protein>
    <recommendedName>
        <fullName evidence="3">Calcineurin-like phosphoesterase domain-containing protein</fullName>
    </recommendedName>
</protein>
<feature type="region of interest" description="Disordered" evidence="1">
    <location>
        <begin position="554"/>
        <end position="593"/>
    </location>
</feature>
<sequence length="643" mass="71576">MYGRAPTRPSAASTLVVYLFVIAVLFLAYLHEPFLLSRAQQYTFAPFATQQKGKTKFPFPDFNKYIHTYTLSPEAFGIGAHDERVIVIGDTHGMNQSLHNLLAAVEYNPRKDTIFMSGDLLAKSTEAGSLAILDFIVRQKQGLCAKGAADPSQLTGSSPSTSQRKTKTPSCKPIYAVRGNHDQMVIQWRAWRDWFEQLQVPFTPTRLHSHLPFPSPLSALASFLPLGFGTASYDAGPAVGTGSEFLQLIEAEWLRDRKKDPNGAGSDVEEWIDVARKRAQGTWRAEWWKRIPGPGKGRAKKDWIMFGDHYNIARDMSSEQAQFLYSLPLVIHIPSEHFFLAHAGLLPYDPRKASDDKHQPLAHAPSADEEDEEDGDDGYEYPTIDVGSSHFQRPLSRTGLDEDEGVDQLRVLQEHALLEDIPHNRDPWVILNIRSIRKDGTVTRQANKGTPWAKVWNGQMKRCAGFTDADDDDLARSNASSVDPFPFAEGEDQAAQKKKDDEKELPCFPSTVVYGHAASRDLDVRRWTIGLDTGCLYGRRLTALILTRERGKSAWEPPVDDEYDDSDDDEEGDVSSDDEGETVAGGGFQGVNSRFARVEGGSAISRRAKGPKTWTRTIKFGDKHSDLEAKLVSVKCPKVGDLA</sequence>
<gene>
    <name evidence="4" type="ORF">GSI_02394</name>
</gene>
<feature type="domain" description="Calcineurin-like phosphoesterase" evidence="3">
    <location>
        <begin position="84"/>
        <end position="210"/>
    </location>
</feature>
<reference evidence="4 5" key="1">
    <citation type="journal article" date="2015" name="Sci. Rep.">
        <title>Chromosome-level genome map provides insights into diverse defense mechanisms in the medicinal fungus Ganoderma sinense.</title>
        <authorList>
            <person name="Zhu Y."/>
            <person name="Xu J."/>
            <person name="Sun C."/>
            <person name="Zhou S."/>
            <person name="Xu H."/>
            <person name="Nelson D.R."/>
            <person name="Qian J."/>
            <person name="Song J."/>
            <person name="Luo H."/>
            <person name="Xiang L."/>
            <person name="Li Y."/>
            <person name="Xu Z."/>
            <person name="Ji A."/>
            <person name="Wang L."/>
            <person name="Lu S."/>
            <person name="Hayward A."/>
            <person name="Sun W."/>
            <person name="Li X."/>
            <person name="Schwartz D.C."/>
            <person name="Wang Y."/>
            <person name="Chen S."/>
        </authorList>
    </citation>
    <scope>NUCLEOTIDE SEQUENCE [LARGE SCALE GENOMIC DNA]</scope>
    <source>
        <strain evidence="4 5">ZZ0214-1</strain>
    </source>
</reference>
<dbReference type="PANTHER" id="PTHR42850">
    <property type="entry name" value="METALLOPHOSPHOESTERASE"/>
    <property type="match status" value="1"/>
</dbReference>
<evidence type="ECO:0000256" key="2">
    <source>
        <dbReference type="SAM" id="Phobius"/>
    </source>
</evidence>